<feature type="transmembrane region" description="Helical" evidence="1">
    <location>
        <begin position="203"/>
        <end position="225"/>
    </location>
</feature>
<protein>
    <recommendedName>
        <fullName evidence="4">DUF1538 domain-containing protein</fullName>
    </recommendedName>
</protein>
<dbReference type="EMBL" id="CP002780">
    <property type="protein sequence ID" value="AEG60432.1"/>
    <property type="molecule type" value="Genomic_DNA"/>
</dbReference>
<dbReference type="InterPro" id="IPR011435">
    <property type="entry name" value="UmpAB"/>
</dbReference>
<dbReference type="Proteomes" id="UP000009234">
    <property type="component" value="Chromosome"/>
</dbReference>
<feature type="transmembrane region" description="Helical" evidence="1">
    <location>
        <begin position="117"/>
        <end position="137"/>
    </location>
</feature>
<dbReference type="AlphaFoldDB" id="F6DKQ7"/>
<feature type="transmembrane region" description="Helical" evidence="1">
    <location>
        <begin position="80"/>
        <end position="97"/>
    </location>
</feature>
<proteinExistence type="predicted"/>
<sequence>MSRELFNKLKESAQSVLPISFIVFVLHFTISPMPFGTLMLFITGTILLIAGMSIFTLGADMAMMPIGEAIGSELTKSRKLWLIILSGFILGVVVTIAEPDLQVLTKQVPAVPDFVLVASVAFGVGLFLMLALLRIIFQLSLSRMFIISYILVFAVAAFAAPDYLAIGFDSGGVTTGPITVPFILALGVGISAVRGGKNSEEDSFGICALCSIGPVLAVLIMGMFFDSSASGYAFETTENVNSFKELLALYGLGFLQFFQEVLTVLLPILVIFGLFQVVRLKLSKTKLIRIVIGIVYTLIGLSIFLTGVNIGFMPAGTFLGREITDLSYNWVLIPLSAVIGFFVVYAEPAVHVLNKQVEDITSGAISKKMMMYGLSMGVSVALILSVVRILTGISIWYFLIPGYLAALILTFFTPKIFTAIAFDSGGVAAGTMTAAFLLPFAVGICEAVGGNIMTDAFGIIGMTAMMPLVTIQILGLIYNIKLRHNKELEAELEFSMEDSLNDYDIIGAKDQGLLTETAGTDEDRTR</sequence>
<feature type="transmembrane region" description="Helical" evidence="1">
    <location>
        <begin position="247"/>
        <end position="275"/>
    </location>
</feature>
<feature type="transmembrane region" description="Helical" evidence="1">
    <location>
        <begin position="36"/>
        <end position="59"/>
    </location>
</feature>
<feature type="transmembrane region" description="Helical" evidence="1">
    <location>
        <begin position="328"/>
        <end position="348"/>
    </location>
</feature>
<feature type="transmembrane region" description="Helical" evidence="1">
    <location>
        <begin position="456"/>
        <end position="478"/>
    </location>
</feature>
<evidence type="ECO:0000313" key="3">
    <source>
        <dbReference type="Proteomes" id="UP000009234"/>
    </source>
</evidence>
<evidence type="ECO:0008006" key="4">
    <source>
        <dbReference type="Google" id="ProtNLM"/>
    </source>
</evidence>
<feature type="transmembrane region" description="Helical" evidence="1">
    <location>
        <begin position="287"/>
        <end position="308"/>
    </location>
</feature>
<feature type="transmembrane region" description="Helical" evidence="1">
    <location>
        <begin position="178"/>
        <end position="196"/>
    </location>
</feature>
<dbReference type="Pfam" id="PF07556">
    <property type="entry name" value="DUF1538"/>
    <property type="match status" value="2"/>
</dbReference>
<evidence type="ECO:0000256" key="1">
    <source>
        <dbReference type="SAM" id="Phobius"/>
    </source>
</evidence>
<keyword evidence="1" id="KW-0812">Transmembrane</keyword>
<reference evidence="2 3" key="2">
    <citation type="journal article" date="2012" name="Stand. Genomic Sci.">
        <title>Complete genome sequence of the sulfate-reducing firmicute Desulfotomaculum ruminis type strain (DL(T)).</title>
        <authorList>
            <person name="Spring S."/>
            <person name="Visser M."/>
            <person name="Lu M."/>
            <person name="Copeland A."/>
            <person name="Lapidus A."/>
            <person name="Lucas S."/>
            <person name="Cheng J.F."/>
            <person name="Han C."/>
            <person name="Tapia R."/>
            <person name="Goodwin L.A."/>
            <person name="Pitluck S."/>
            <person name="Ivanova N."/>
            <person name="Land M."/>
            <person name="Hauser L."/>
            <person name="Larimer F."/>
            <person name="Rohde M."/>
            <person name="Goker M."/>
            <person name="Detter J.C."/>
            <person name="Kyrpides N.C."/>
            <person name="Woyke T."/>
            <person name="Schaap P.J."/>
            <person name="Plugge C.M."/>
            <person name="Muyzer G."/>
            <person name="Kuever J."/>
            <person name="Pereira I.A."/>
            <person name="Parshina S.N."/>
            <person name="Bernier-Latmani R."/>
            <person name="Stams A.J."/>
            <person name="Klenk H.P."/>
        </authorList>
    </citation>
    <scope>NUCLEOTIDE SEQUENCE [LARGE SCALE GENOMIC DNA]</scope>
    <source>
        <strain evidence="3">ATCC 23193 / DSM 2154 / NCIB 8452 / DL</strain>
    </source>
</reference>
<dbReference type="OrthoDB" id="9805989at2"/>
<feature type="transmembrane region" description="Helical" evidence="1">
    <location>
        <begin position="369"/>
        <end position="389"/>
    </location>
</feature>
<feature type="transmembrane region" description="Helical" evidence="1">
    <location>
        <begin position="395"/>
        <end position="413"/>
    </location>
</feature>
<dbReference type="eggNOG" id="COG0589">
    <property type="taxonomic scope" value="Bacteria"/>
</dbReference>
<dbReference type="HOGENOM" id="CLU_026769_2_0_9"/>
<name>F6DKQ7_DESRL</name>
<feature type="transmembrane region" description="Helical" evidence="1">
    <location>
        <begin position="12"/>
        <end position="30"/>
    </location>
</feature>
<dbReference type="STRING" id="696281.Desru_2182"/>
<feature type="transmembrane region" description="Helical" evidence="1">
    <location>
        <begin position="425"/>
        <end position="444"/>
    </location>
</feature>
<dbReference type="KEGG" id="dru:Desru_2182"/>
<keyword evidence="1" id="KW-0472">Membrane</keyword>
<keyword evidence="1" id="KW-1133">Transmembrane helix</keyword>
<reference evidence="3" key="1">
    <citation type="submission" date="2011-05" db="EMBL/GenBank/DDBJ databases">
        <title>Complete sequence of Desulfotomaculum ruminis DSM 2154.</title>
        <authorList>
            <person name="Lucas S."/>
            <person name="Copeland A."/>
            <person name="Lapidus A."/>
            <person name="Cheng J.-F."/>
            <person name="Goodwin L."/>
            <person name="Pitluck S."/>
            <person name="Lu M."/>
            <person name="Detter J.C."/>
            <person name="Han C."/>
            <person name="Tapia R."/>
            <person name="Land M."/>
            <person name="Hauser L."/>
            <person name="Kyrpides N."/>
            <person name="Ivanova N."/>
            <person name="Mikhailova N."/>
            <person name="Pagani I."/>
            <person name="Stams A.J.M."/>
            <person name="Plugge C.M."/>
            <person name="Muyzer G."/>
            <person name="Kuever J."/>
            <person name="Parshina S.N."/>
            <person name="Ivanova A.E."/>
            <person name="Nazina T.N."/>
            <person name="Brambilla E."/>
            <person name="Spring S."/>
            <person name="Klenk H.-P."/>
            <person name="Woyke T."/>
        </authorList>
    </citation>
    <scope>NUCLEOTIDE SEQUENCE [LARGE SCALE GENOMIC DNA]</scope>
    <source>
        <strain evidence="3">ATCC 23193 / DSM 2154 / NCIB 8452 / DL</strain>
    </source>
</reference>
<evidence type="ECO:0000313" key="2">
    <source>
        <dbReference type="EMBL" id="AEG60432.1"/>
    </source>
</evidence>
<feature type="transmembrane region" description="Helical" evidence="1">
    <location>
        <begin position="144"/>
        <end position="166"/>
    </location>
</feature>
<keyword evidence="3" id="KW-1185">Reference proteome</keyword>
<organism evidence="2 3">
    <name type="scientific">Desulforamulus ruminis (strain ATCC 23193 / DSM 2154 / NCIMB 8452 / DL)</name>
    <name type="common">Desulfotomaculum ruminis</name>
    <dbReference type="NCBI Taxonomy" id="696281"/>
    <lineage>
        <taxon>Bacteria</taxon>
        <taxon>Bacillati</taxon>
        <taxon>Bacillota</taxon>
        <taxon>Clostridia</taxon>
        <taxon>Eubacteriales</taxon>
        <taxon>Peptococcaceae</taxon>
        <taxon>Desulforamulus</taxon>
    </lineage>
</organism>
<gene>
    <name evidence="2" type="ordered locus">Desru_2182</name>
</gene>
<accession>F6DKQ7</accession>
<dbReference type="RefSeq" id="WP_013842192.1">
    <property type="nucleotide sequence ID" value="NC_015589.1"/>
</dbReference>